<dbReference type="Pfam" id="PF02831">
    <property type="entry name" value="gpW"/>
    <property type="match status" value="1"/>
</dbReference>
<accession>A0A158D0R5</accession>
<dbReference type="InterPro" id="IPR004174">
    <property type="entry name" value="GpW"/>
</dbReference>
<evidence type="ECO:0000313" key="2">
    <source>
        <dbReference type="Proteomes" id="UP000054624"/>
    </source>
</evidence>
<dbReference type="AlphaFoldDB" id="A0A158D0R5"/>
<dbReference type="EMBL" id="FCOI02000031">
    <property type="protein sequence ID" value="SAK88244.1"/>
    <property type="molecule type" value="Genomic_DNA"/>
</dbReference>
<dbReference type="Gene3D" id="3.30.1580.10">
    <property type="entry name" value="Head-to-tail joining protein W"/>
    <property type="match status" value="1"/>
</dbReference>
<name>A0A158D0R5_9BURK</name>
<dbReference type="STRING" id="1777137.AWB76_06302"/>
<keyword evidence="2" id="KW-1185">Reference proteome</keyword>
<protein>
    <submittedName>
        <fullName evidence="1">GpW</fullName>
    </submittedName>
</protein>
<proteinExistence type="predicted"/>
<dbReference type="Proteomes" id="UP000054624">
    <property type="component" value="Unassembled WGS sequence"/>
</dbReference>
<evidence type="ECO:0000313" key="1">
    <source>
        <dbReference type="EMBL" id="SAK88244.1"/>
    </source>
</evidence>
<reference evidence="2" key="1">
    <citation type="submission" date="2016-01" db="EMBL/GenBank/DDBJ databases">
        <authorList>
            <person name="Peeters Charlotte."/>
        </authorList>
    </citation>
    <scope>NUCLEOTIDE SEQUENCE [LARGE SCALE GENOMIC DNA]</scope>
</reference>
<dbReference type="InterPro" id="IPR036626">
    <property type="entry name" value="GpW_sf"/>
</dbReference>
<dbReference type="RefSeq" id="WP_241484916.1">
    <property type="nucleotide sequence ID" value="NZ_FCOI02000031.1"/>
</dbReference>
<organism evidence="1 2">
    <name type="scientific">Caballeronia temeraria</name>
    <dbReference type="NCBI Taxonomy" id="1777137"/>
    <lineage>
        <taxon>Bacteria</taxon>
        <taxon>Pseudomonadati</taxon>
        <taxon>Pseudomonadota</taxon>
        <taxon>Betaproteobacteria</taxon>
        <taxon>Burkholderiales</taxon>
        <taxon>Burkholderiaceae</taxon>
        <taxon>Caballeronia</taxon>
    </lineage>
</organism>
<gene>
    <name evidence="1" type="ORF">AWB76_06302</name>
</gene>
<dbReference type="GO" id="GO:0019058">
    <property type="term" value="P:viral life cycle"/>
    <property type="evidence" value="ECO:0007669"/>
    <property type="project" value="InterPro"/>
</dbReference>
<dbReference type="SUPFAM" id="SSF64210">
    <property type="entry name" value="Head-to-tail joining protein W, gpW"/>
    <property type="match status" value="1"/>
</dbReference>
<sequence>MRCFDPSRSLLAGMDQTALRQSLANAQQIYIQLSTGAQGESYSYTQGDGTRSVTYTRANLAELAAAIQLMQAQLGIVSSPRRANRITFTRR</sequence>